<evidence type="ECO:0000313" key="4">
    <source>
        <dbReference type="Proteomes" id="UP000076584"/>
    </source>
</evidence>
<comment type="caution">
    <text evidence="3">The sequence shown here is derived from an EMBL/GenBank/DDBJ whole genome shotgun (WGS) entry which is preliminary data.</text>
</comment>
<organism evidence="3 4">
    <name type="scientific">Colletotrichum incanum</name>
    <name type="common">Soybean anthracnose fungus</name>
    <dbReference type="NCBI Taxonomy" id="1573173"/>
    <lineage>
        <taxon>Eukaryota</taxon>
        <taxon>Fungi</taxon>
        <taxon>Dikarya</taxon>
        <taxon>Ascomycota</taxon>
        <taxon>Pezizomycotina</taxon>
        <taxon>Sordariomycetes</taxon>
        <taxon>Hypocreomycetidae</taxon>
        <taxon>Glomerellales</taxon>
        <taxon>Glomerellaceae</taxon>
        <taxon>Colletotrichum</taxon>
        <taxon>Colletotrichum spaethianum species complex</taxon>
    </lineage>
</organism>
<dbReference type="Gene3D" id="1.20.1170.10">
    <property type="match status" value="1"/>
</dbReference>
<feature type="compositionally biased region" description="Polar residues" evidence="2">
    <location>
        <begin position="348"/>
        <end position="381"/>
    </location>
</feature>
<keyword evidence="1" id="KW-0175">Coiled coil</keyword>
<evidence type="ECO:0000256" key="2">
    <source>
        <dbReference type="SAM" id="MobiDB-lite"/>
    </source>
</evidence>
<protein>
    <submittedName>
        <fullName evidence="3">Uncharacterized protein</fullName>
    </submittedName>
</protein>
<dbReference type="Proteomes" id="UP000076584">
    <property type="component" value="Unassembled WGS sequence"/>
</dbReference>
<feature type="coiled-coil region" evidence="1">
    <location>
        <begin position="156"/>
        <end position="225"/>
    </location>
</feature>
<feature type="coiled-coil region" evidence="1">
    <location>
        <begin position="73"/>
        <end position="114"/>
    </location>
</feature>
<feature type="region of interest" description="Disordered" evidence="2">
    <location>
        <begin position="344"/>
        <end position="394"/>
    </location>
</feature>
<feature type="region of interest" description="Disordered" evidence="2">
    <location>
        <begin position="294"/>
        <end position="330"/>
    </location>
</feature>
<gene>
    <name evidence="3" type="ORF">CI238_01149</name>
</gene>
<keyword evidence="4" id="KW-1185">Reference proteome</keyword>
<evidence type="ECO:0000256" key="1">
    <source>
        <dbReference type="SAM" id="Coils"/>
    </source>
</evidence>
<dbReference type="AlphaFoldDB" id="A0A161VZP8"/>
<feature type="compositionally biased region" description="Polar residues" evidence="2">
    <location>
        <begin position="300"/>
        <end position="312"/>
    </location>
</feature>
<sequence>MIQKTNRLRTCSEPQDVACAKCSKVICLKCLNSPVNHVLGEQTSVVFLKDNGKAAQLDREDIEKIDAAGYQVAAQLDSAVSRIESEVKKLNATMSGLQKDIDRHKADLSSARREGLKRGDGIQSGSKIFRLENQVQAASAAVSEIQKLSNDARSEMDELRPELQATRNEFRRLENTLSDLQQELAYAKKASQGSLDTLESTSKEMTSLRADLAQLRRAMEQDRSKRLVSANPQLNLTELDILSSNITKIGTRASQIESLQKEFDLFKRGSIIGIKITDLSSTRNRFSKPSIEAMTGGQDQGQPINILSNTTAPPSPTIAPRSRKRNVNERHPQNVYQRLLGMFKPPNSLGQLQAPSTAGMSRNQSPPGVATTMVNSSTNGNAEDPGWQDASPLY</sequence>
<dbReference type="EMBL" id="LFIW01000022">
    <property type="protein sequence ID" value="KZL88300.1"/>
    <property type="molecule type" value="Genomic_DNA"/>
</dbReference>
<reference evidence="3 4" key="1">
    <citation type="submission" date="2015-06" db="EMBL/GenBank/DDBJ databases">
        <title>Survival trade-offs in plant roots during colonization by closely related pathogenic and mutualistic fungi.</title>
        <authorList>
            <person name="Hacquard S."/>
            <person name="Kracher B."/>
            <person name="Hiruma K."/>
            <person name="Weinman A."/>
            <person name="Muench P."/>
            <person name="Garrido Oter R."/>
            <person name="Ver Loren van Themaat E."/>
            <person name="Dallerey J.-F."/>
            <person name="Damm U."/>
            <person name="Henrissat B."/>
            <person name="Lespinet O."/>
            <person name="Thon M."/>
            <person name="Kemen E."/>
            <person name="McHardy A.C."/>
            <person name="Schulze-Lefert P."/>
            <person name="O'Connell R.J."/>
        </authorList>
    </citation>
    <scope>NUCLEOTIDE SEQUENCE [LARGE SCALE GENOMIC DNA]</scope>
    <source>
        <strain evidence="3 4">MAFF 238704</strain>
    </source>
</reference>
<accession>A0A161VZP8</accession>
<evidence type="ECO:0000313" key="3">
    <source>
        <dbReference type="EMBL" id="KZL88300.1"/>
    </source>
</evidence>
<name>A0A161VZP8_COLIC</name>
<proteinExistence type="predicted"/>